<accession>A0A4R4UUM5</accession>
<evidence type="ECO:0000256" key="1">
    <source>
        <dbReference type="ARBA" id="ARBA00022801"/>
    </source>
</evidence>
<sequence>MKRTEAVTVVDQPRLRLLVGACLFLLWGLAGCGERAIEPLVIDETPLTSQKPSAGTLYATDGQAPVPVRVRIPVIGVDAPINPLQVDERGVLLPPEKNDAAGWWKDGPEPGERGPAVVAGHVDSDRGPAVFFRLSDLPTGAQVLIDRADRTTVMFTTYRLERHSKNAFPTQAVYGSTPNSELRLITCGGKFDDTDNRYLANVIVFARRTS</sequence>
<dbReference type="InterPro" id="IPR023365">
    <property type="entry name" value="Sortase_dom-sf"/>
</dbReference>
<dbReference type="RefSeq" id="WP_132619391.1">
    <property type="nucleotide sequence ID" value="NZ_SMKV01000003.1"/>
</dbReference>
<proteinExistence type="predicted"/>
<dbReference type="InterPro" id="IPR005754">
    <property type="entry name" value="Sortase"/>
</dbReference>
<dbReference type="AlphaFoldDB" id="A0A4R4UUM5"/>
<dbReference type="PROSITE" id="PS51257">
    <property type="entry name" value="PROKAR_LIPOPROTEIN"/>
    <property type="match status" value="1"/>
</dbReference>
<dbReference type="OrthoDB" id="525039at2"/>
<dbReference type="SUPFAM" id="SSF63817">
    <property type="entry name" value="Sortase"/>
    <property type="match status" value="1"/>
</dbReference>
<protein>
    <submittedName>
        <fullName evidence="2">Class F sortase</fullName>
    </submittedName>
</protein>
<gene>
    <name evidence="2" type="ORF">E1161_03205</name>
</gene>
<dbReference type="InterPro" id="IPR042001">
    <property type="entry name" value="Sortase_F"/>
</dbReference>
<comment type="caution">
    <text evidence="2">The sequence shown here is derived from an EMBL/GenBank/DDBJ whole genome shotgun (WGS) entry which is preliminary data.</text>
</comment>
<dbReference type="CDD" id="cd05829">
    <property type="entry name" value="Sortase_F"/>
    <property type="match status" value="1"/>
</dbReference>
<evidence type="ECO:0000313" key="3">
    <source>
        <dbReference type="Proteomes" id="UP000294744"/>
    </source>
</evidence>
<keyword evidence="1" id="KW-0378">Hydrolase</keyword>
<reference evidence="2 3" key="1">
    <citation type="submission" date="2019-03" db="EMBL/GenBank/DDBJ databases">
        <title>Draft genome sequences of novel Actinobacteria.</title>
        <authorList>
            <person name="Sahin N."/>
            <person name="Ay H."/>
            <person name="Saygin H."/>
        </authorList>
    </citation>
    <scope>NUCLEOTIDE SEQUENCE [LARGE SCALE GENOMIC DNA]</scope>
    <source>
        <strain evidence="2 3">16K404</strain>
    </source>
</reference>
<name>A0A4R4UUM5_9PSEU</name>
<dbReference type="Proteomes" id="UP000294744">
    <property type="component" value="Unassembled WGS sequence"/>
</dbReference>
<organism evidence="2 3">
    <name type="scientific">Saccharopolyspora aridisoli</name>
    <dbReference type="NCBI Taxonomy" id="2530385"/>
    <lineage>
        <taxon>Bacteria</taxon>
        <taxon>Bacillati</taxon>
        <taxon>Actinomycetota</taxon>
        <taxon>Actinomycetes</taxon>
        <taxon>Pseudonocardiales</taxon>
        <taxon>Pseudonocardiaceae</taxon>
        <taxon>Saccharopolyspora</taxon>
    </lineage>
</organism>
<dbReference type="NCBIfam" id="NF033748">
    <property type="entry name" value="class_F_sortase"/>
    <property type="match status" value="1"/>
</dbReference>
<dbReference type="Gene3D" id="2.40.260.10">
    <property type="entry name" value="Sortase"/>
    <property type="match status" value="1"/>
</dbReference>
<dbReference type="GO" id="GO:0016787">
    <property type="term" value="F:hydrolase activity"/>
    <property type="evidence" value="ECO:0007669"/>
    <property type="project" value="UniProtKB-KW"/>
</dbReference>
<keyword evidence="3" id="KW-1185">Reference proteome</keyword>
<dbReference type="Pfam" id="PF04203">
    <property type="entry name" value="Sortase"/>
    <property type="match status" value="1"/>
</dbReference>
<dbReference type="EMBL" id="SMKV01000003">
    <property type="protein sequence ID" value="TDC95811.1"/>
    <property type="molecule type" value="Genomic_DNA"/>
</dbReference>
<evidence type="ECO:0000313" key="2">
    <source>
        <dbReference type="EMBL" id="TDC95811.1"/>
    </source>
</evidence>